<evidence type="ECO:0000313" key="4">
    <source>
        <dbReference type="Proteomes" id="UP001280897"/>
    </source>
</evidence>
<evidence type="ECO:0000256" key="1">
    <source>
        <dbReference type="ARBA" id="ARBA00022723"/>
    </source>
</evidence>
<dbReference type="PROSITE" id="PS51819">
    <property type="entry name" value="VOC"/>
    <property type="match status" value="1"/>
</dbReference>
<dbReference type="PANTHER" id="PTHR36113:SF6">
    <property type="entry name" value="FOSFOMYCIN RESISTANCE PROTEIN FOSX"/>
    <property type="match status" value="1"/>
</dbReference>
<name>A0AAW8YGN2_PEDAC</name>
<organism evidence="3 4">
    <name type="scientific">Pediococcus acidilactici</name>
    <dbReference type="NCBI Taxonomy" id="1254"/>
    <lineage>
        <taxon>Bacteria</taxon>
        <taxon>Bacillati</taxon>
        <taxon>Bacillota</taxon>
        <taxon>Bacilli</taxon>
        <taxon>Lactobacillales</taxon>
        <taxon>Lactobacillaceae</taxon>
        <taxon>Pediococcus</taxon>
        <taxon>Pediococcus acidilactici group</taxon>
    </lineage>
</organism>
<dbReference type="InterPro" id="IPR051332">
    <property type="entry name" value="Fosfomycin_Res_Enzymes"/>
</dbReference>
<dbReference type="RefSeq" id="WP_317072194.1">
    <property type="nucleotide sequence ID" value="NZ_JAWJAV010000003.1"/>
</dbReference>
<reference evidence="3" key="2">
    <citation type="submission" date="2023-10" db="EMBL/GenBank/DDBJ databases">
        <authorList>
            <person name="Khurajog B."/>
        </authorList>
    </citation>
    <scope>NUCLEOTIDE SEQUENCE</scope>
    <source>
        <strain evidence="3">BF9</strain>
    </source>
</reference>
<proteinExistence type="predicted"/>
<dbReference type="GO" id="GO:0046872">
    <property type="term" value="F:metal ion binding"/>
    <property type="evidence" value="ECO:0007669"/>
    <property type="project" value="UniProtKB-KW"/>
</dbReference>
<dbReference type="AlphaFoldDB" id="A0AAW8YGN2"/>
<dbReference type="InterPro" id="IPR037478">
    <property type="entry name" value="YwkD-like_dom"/>
</dbReference>
<dbReference type="CDD" id="cd08352">
    <property type="entry name" value="VOC_Bs_YwkD_like"/>
    <property type="match status" value="1"/>
</dbReference>
<keyword evidence="1" id="KW-0479">Metal-binding</keyword>
<dbReference type="Gene3D" id="3.10.180.10">
    <property type="entry name" value="2,3-Dihydroxybiphenyl 1,2-Dioxygenase, domain 1"/>
    <property type="match status" value="1"/>
</dbReference>
<reference evidence="3" key="1">
    <citation type="journal article" date="2023" name="PeerJ">
        <title>Selection and evaluation of lactic acid bacteria from chicken feces in Thailand as potential probiotics.</title>
        <authorList>
            <person name="Khurajog B."/>
            <person name="Disastra Y."/>
            <person name="Lawwyne L.D."/>
            <person name="Sirichokchatchawan W."/>
            <person name="Niyomtham W."/>
            <person name="Yindee J."/>
            <person name="Hampson D.J."/>
            <person name="Prapasarakul N."/>
        </authorList>
    </citation>
    <scope>NUCLEOTIDE SEQUENCE</scope>
    <source>
        <strain evidence="3">BF9</strain>
    </source>
</reference>
<gene>
    <name evidence="3" type="ORF">R0G89_05970</name>
</gene>
<feature type="domain" description="VOC" evidence="2">
    <location>
        <begin position="5"/>
        <end position="126"/>
    </location>
</feature>
<evidence type="ECO:0000313" key="3">
    <source>
        <dbReference type="EMBL" id="MDV2621277.1"/>
    </source>
</evidence>
<dbReference type="Pfam" id="PF00903">
    <property type="entry name" value="Glyoxalase"/>
    <property type="match status" value="1"/>
</dbReference>
<protein>
    <submittedName>
        <fullName evidence="3">VOC family protein</fullName>
    </submittedName>
</protein>
<dbReference type="InterPro" id="IPR037523">
    <property type="entry name" value="VOC_core"/>
</dbReference>
<dbReference type="PANTHER" id="PTHR36113">
    <property type="entry name" value="LYASE, PUTATIVE-RELATED-RELATED"/>
    <property type="match status" value="1"/>
</dbReference>
<accession>A0AAW8YGN2</accession>
<dbReference type="SUPFAM" id="SSF54593">
    <property type="entry name" value="Glyoxalase/Bleomycin resistance protein/Dihydroxybiphenyl dioxygenase"/>
    <property type="match status" value="1"/>
</dbReference>
<comment type="caution">
    <text evidence="3">The sequence shown here is derived from an EMBL/GenBank/DDBJ whole genome shotgun (WGS) entry which is preliminary data.</text>
</comment>
<dbReference type="InterPro" id="IPR004360">
    <property type="entry name" value="Glyas_Fos-R_dOase_dom"/>
</dbReference>
<evidence type="ECO:0000259" key="2">
    <source>
        <dbReference type="PROSITE" id="PS51819"/>
    </source>
</evidence>
<sequence length="126" mass="14532">MSPKKIDHIAIICTDYEAARNFYVEQLGMQVVQETKRSDKQDVKLDLHFGDLMVELFIKPTAPKRLTYPEAAGLRHLCFKTEDIAADVAELKAKGIRVEPIREDELNQRKMTFFFDPDGLPIELHE</sequence>
<dbReference type="Proteomes" id="UP001280897">
    <property type="component" value="Unassembled WGS sequence"/>
</dbReference>
<dbReference type="InterPro" id="IPR029068">
    <property type="entry name" value="Glyas_Bleomycin-R_OHBP_Dase"/>
</dbReference>
<dbReference type="EMBL" id="JAWJAV010000003">
    <property type="protein sequence ID" value="MDV2621277.1"/>
    <property type="molecule type" value="Genomic_DNA"/>
</dbReference>